<evidence type="ECO:0000256" key="5">
    <source>
        <dbReference type="ARBA" id="ARBA00022741"/>
    </source>
</evidence>
<evidence type="ECO:0000256" key="1">
    <source>
        <dbReference type="ARBA" id="ARBA00000085"/>
    </source>
</evidence>
<dbReference type="CDD" id="cd16917">
    <property type="entry name" value="HATPase_UhpB-NarQ-NarX-like"/>
    <property type="match status" value="1"/>
</dbReference>
<keyword evidence="12" id="KW-1185">Reference proteome</keyword>
<evidence type="ECO:0000313" key="12">
    <source>
        <dbReference type="Proteomes" id="UP000665561"/>
    </source>
</evidence>
<feature type="transmembrane region" description="Helical" evidence="9">
    <location>
        <begin position="20"/>
        <end position="40"/>
    </location>
</feature>
<keyword evidence="9" id="KW-0812">Transmembrane</keyword>
<sequence length="413" mass="47225">MKRPVDSPETDGIRWHPLTWKLIFALKFAFDLALSGIFYFEHSIAIFWRLSFVLFSLAAFLFVNLFYFKLNKQRNWLFHLLIIDFLVSASYGYVYIGGNFPNHLFIGITALAILMFMKNTRALVLTCLLLLILYVVTMGSIDWHLYRQFDEVGYFTTGSFIVFAGIVSVLVNFYRDARKNALRLYAQLMQSHARLQEYALQTEEWGAARERVRIARDIHDTVGHKLTALLVQMQAARKLSKLDPERSERTYLECEDLIRASLQEIRLSVRAIRDEPVRSTALGDRLEQLAQDFTKLAEVQTTLEVAGIPVALPGELQMTAYRIAQESLTNAQKHGHARKAAILLAYSERGFSLSIRNDGDVPASFEPGFGIMNLQERVREWNGEAHIGADRRTGFAVEVHFPYSAAETERISN</sequence>
<comment type="catalytic activity">
    <reaction evidence="1">
        <text>ATP + protein L-histidine = ADP + protein N-phospho-L-histidine.</text>
        <dbReference type="EC" id="2.7.13.3"/>
    </reaction>
</comment>
<feature type="transmembrane region" description="Helical" evidence="9">
    <location>
        <begin position="46"/>
        <end position="68"/>
    </location>
</feature>
<evidence type="ECO:0000256" key="3">
    <source>
        <dbReference type="ARBA" id="ARBA00022553"/>
    </source>
</evidence>
<comment type="caution">
    <text evidence="11">The sequence shown here is derived from an EMBL/GenBank/DDBJ whole genome shotgun (WGS) entry which is preliminary data.</text>
</comment>
<dbReference type="InterPro" id="IPR050482">
    <property type="entry name" value="Sensor_HK_TwoCompSys"/>
</dbReference>
<accession>A0ABW9XM78</accession>
<dbReference type="PANTHER" id="PTHR24421:SF10">
    <property type="entry name" value="NITRATE_NITRITE SENSOR PROTEIN NARQ"/>
    <property type="match status" value="1"/>
</dbReference>
<keyword evidence="5" id="KW-0547">Nucleotide-binding</keyword>
<dbReference type="Proteomes" id="UP000665561">
    <property type="component" value="Unassembled WGS sequence"/>
</dbReference>
<feature type="transmembrane region" description="Helical" evidence="9">
    <location>
        <begin position="75"/>
        <end position="94"/>
    </location>
</feature>
<evidence type="ECO:0000256" key="7">
    <source>
        <dbReference type="ARBA" id="ARBA00022840"/>
    </source>
</evidence>
<proteinExistence type="predicted"/>
<dbReference type="EC" id="2.7.13.3" evidence="2"/>
<keyword evidence="4" id="KW-0808">Transferase</keyword>
<dbReference type="InterPro" id="IPR036890">
    <property type="entry name" value="HATPase_C_sf"/>
</dbReference>
<keyword evidence="8" id="KW-0902">Two-component regulatory system</keyword>
<keyword evidence="7" id="KW-0067">ATP-binding</keyword>
<feature type="transmembrane region" description="Helical" evidence="9">
    <location>
        <begin position="100"/>
        <end position="116"/>
    </location>
</feature>
<evidence type="ECO:0000256" key="4">
    <source>
        <dbReference type="ARBA" id="ARBA00022679"/>
    </source>
</evidence>
<dbReference type="InterPro" id="IPR011712">
    <property type="entry name" value="Sig_transdc_His_kin_sub3_dim/P"/>
</dbReference>
<dbReference type="Gene3D" id="3.30.565.10">
    <property type="entry name" value="Histidine kinase-like ATPase, C-terminal domain"/>
    <property type="match status" value="1"/>
</dbReference>
<feature type="domain" description="Signal transduction histidine kinase subgroup 3 dimerisation and phosphoacceptor" evidence="10">
    <location>
        <begin position="210"/>
        <end position="274"/>
    </location>
</feature>
<dbReference type="EMBL" id="JAAAMV010000003">
    <property type="protein sequence ID" value="NBD23734.1"/>
    <property type="molecule type" value="Genomic_DNA"/>
</dbReference>
<dbReference type="Gene3D" id="1.20.5.1930">
    <property type="match status" value="1"/>
</dbReference>
<evidence type="ECO:0000256" key="9">
    <source>
        <dbReference type="SAM" id="Phobius"/>
    </source>
</evidence>
<keyword evidence="3" id="KW-0597">Phosphoprotein</keyword>
<evidence type="ECO:0000256" key="6">
    <source>
        <dbReference type="ARBA" id="ARBA00022777"/>
    </source>
</evidence>
<keyword evidence="9" id="KW-0472">Membrane</keyword>
<evidence type="ECO:0000256" key="2">
    <source>
        <dbReference type="ARBA" id="ARBA00012438"/>
    </source>
</evidence>
<organism evidence="11 12">
    <name type="scientific">Paenibacillus glycinis</name>
    <dbReference type="NCBI Taxonomy" id="2697035"/>
    <lineage>
        <taxon>Bacteria</taxon>
        <taxon>Bacillati</taxon>
        <taxon>Bacillota</taxon>
        <taxon>Bacilli</taxon>
        <taxon>Bacillales</taxon>
        <taxon>Paenibacillaceae</taxon>
        <taxon>Paenibacillus</taxon>
    </lineage>
</organism>
<feature type="transmembrane region" description="Helical" evidence="9">
    <location>
        <begin position="152"/>
        <end position="174"/>
    </location>
</feature>
<dbReference type="SUPFAM" id="SSF55874">
    <property type="entry name" value="ATPase domain of HSP90 chaperone/DNA topoisomerase II/histidine kinase"/>
    <property type="match status" value="1"/>
</dbReference>
<gene>
    <name evidence="11" type="ORF">GT019_07615</name>
</gene>
<name>A0ABW9XM78_9BACL</name>
<evidence type="ECO:0000313" key="11">
    <source>
        <dbReference type="EMBL" id="NBD23734.1"/>
    </source>
</evidence>
<feature type="transmembrane region" description="Helical" evidence="9">
    <location>
        <begin position="123"/>
        <end position="146"/>
    </location>
</feature>
<evidence type="ECO:0000256" key="8">
    <source>
        <dbReference type="ARBA" id="ARBA00023012"/>
    </source>
</evidence>
<evidence type="ECO:0000259" key="10">
    <source>
        <dbReference type="Pfam" id="PF07730"/>
    </source>
</evidence>
<reference evidence="11 12" key="1">
    <citation type="submission" date="2020-01" db="EMBL/GenBank/DDBJ databases">
        <title>Paenibacillus soybeanensis sp. nov. isolated from the nodules of soybean (Glycine max(L.) Merr).</title>
        <authorList>
            <person name="Wang H."/>
        </authorList>
    </citation>
    <scope>NUCLEOTIDE SEQUENCE [LARGE SCALE GENOMIC DNA]</scope>
    <source>
        <strain evidence="11 12">T1</strain>
    </source>
</reference>
<dbReference type="GO" id="GO:0016301">
    <property type="term" value="F:kinase activity"/>
    <property type="evidence" value="ECO:0007669"/>
    <property type="project" value="UniProtKB-KW"/>
</dbReference>
<dbReference type="PANTHER" id="PTHR24421">
    <property type="entry name" value="NITRATE/NITRITE SENSOR PROTEIN NARX-RELATED"/>
    <property type="match status" value="1"/>
</dbReference>
<keyword evidence="6 11" id="KW-0418">Kinase</keyword>
<protein>
    <recommendedName>
        <fullName evidence="2">histidine kinase</fullName>
        <ecNumber evidence="2">2.7.13.3</ecNumber>
    </recommendedName>
</protein>
<keyword evidence="9" id="KW-1133">Transmembrane helix</keyword>
<dbReference type="Pfam" id="PF07730">
    <property type="entry name" value="HisKA_3"/>
    <property type="match status" value="1"/>
</dbReference>